<dbReference type="EMBL" id="JAQIZT010000011">
    <property type="protein sequence ID" value="KAJ6979907.1"/>
    <property type="molecule type" value="Genomic_DNA"/>
</dbReference>
<evidence type="ECO:0000313" key="1">
    <source>
        <dbReference type="EMBL" id="KAJ6979907.1"/>
    </source>
</evidence>
<sequence length="90" mass="10364">MIKTSDEQPLAHQVQIHTLAIPASLRWWCQLRAAVWLCAVTVLGHHRAQRYSGHVVYCVRYSRHVVHGVVHDRKINTFLVVVDWSTPLNS</sequence>
<keyword evidence="2" id="KW-1185">Reference proteome</keyword>
<dbReference type="AlphaFoldDB" id="A0AAD6M8Y2"/>
<comment type="caution">
    <text evidence="1">The sequence shown here is derived from an EMBL/GenBank/DDBJ whole genome shotgun (WGS) entry which is preliminary data.</text>
</comment>
<dbReference type="Proteomes" id="UP001164929">
    <property type="component" value="Chromosome 11"/>
</dbReference>
<gene>
    <name evidence="1" type="ORF">NC653_027903</name>
</gene>
<organism evidence="1 2">
    <name type="scientific">Populus alba x Populus x berolinensis</name>
    <dbReference type="NCBI Taxonomy" id="444605"/>
    <lineage>
        <taxon>Eukaryota</taxon>
        <taxon>Viridiplantae</taxon>
        <taxon>Streptophyta</taxon>
        <taxon>Embryophyta</taxon>
        <taxon>Tracheophyta</taxon>
        <taxon>Spermatophyta</taxon>
        <taxon>Magnoliopsida</taxon>
        <taxon>eudicotyledons</taxon>
        <taxon>Gunneridae</taxon>
        <taxon>Pentapetalae</taxon>
        <taxon>rosids</taxon>
        <taxon>fabids</taxon>
        <taxon>Malpighiales</taxon>
        <taxon>Salicaceae</taxon>
        <taxon>Saliceae</taxon>
        <taxon>Populus</taxon>
    </lineage>
</organism>
<accession>A0AAD6M8Y2</accession>
<evidence type="ECO:0000313" key="2">
    <source>
        <dbReference type="Proteomes" id="UP001164929"/>
    </source>
</evidence>
<proteinExistence type="predicted"/>
<protein>
    <submittedName>
        <fullName evidence="1">Uncharacterized protein</fullName>
    </submittedName>
</protein>
<reference evidence="1" key="1">
    <citation type="journal article" date="2023" name="Mol. Ecol. Resour.">
        <title>Chromosome-level genome assembly of a triploid poplar Populus alba 'Berolinensis'.</title>
        <authorList>
            <person name="Chen S."/>
            <person name="Yu Y."/>
            <person name="Wang X."/>
            <person name="Wang S."/>
            <person name="Zhang T."/>
            <person name="Zhou Y."/>
            <person name="He R."/>
            <person name="Meng N."/>
            <person name="Wang Y."/>
            <person name="Liu W."/>
            <person name="Liu Z."/>
            <person name="Liu J."/>
            <person name="Guo Q."/>
            <person name="Huang H."/>
            <person name="Sederoff R.R."/>
            <person name="Wang G."/>
            <person name="Qu G."/>
            <person name="Chen S."/>
        </authorList>
    </citation>
    <scope>NUCLEOTIDE SEQUENCE</scope>
    <source>
        <strain evidence="1">SC-2020</strain>
    </source>
</reference>
<name>A0AAD6M8Y2_9ROSI</name>